<protein>
    <submittedName>
        <fullName evidence="2">Uncharacterized protein</fullName>
    </submittedName>
</protein>
<name>A0A9Q0ELM4_9TELE</name>
<dbReference type="Proteomes" id="UP001148018">
    <property type="component" value="Unassembled WGS sequence"/>
</dbReference>
<proteinExistence type="predicted"/>
<feature type="non-terminal residue" evidence="2">
    <location>
        <position position="131"/>
    </location>
</feature>
<keyword evidence="3" id="KW-1185">Reference proteome</keyword>
<evidence type="ECO:0000313" key="3">
    <source>
        <dbReference type="Proteomes" id="UP001148018"/>
    </source>
</evidence>
<feature type="region of interest" description="Disordered" evidence="1">
    <location>
        <begin position="1"/>
        <end position="27"/>
    </location>
</feature>
<evidence type="ECO:0000313" key="2">
    <source>
        <dbReference type="EMBL" id="KAJ3607743.1"/>
    </source>
</evidence>
<reference evidence="2" key="1">
    <citation type="submission" date="2022-07" db="EMBL/GenBank/DDBJ databases">
        <title>Chromosome-level genome of Muraenolepis orangiensis.</title>
        <authorList>
            <person name="Kim J."/>
        </authorList>
    </citation>
    <scope>NUCLEOTIDE SEQUENCE</scope>
    <source>
        <strain evidence="2">KU_S4_2022</strain>
        <tissue evidence="2">Muscle</tissue>
    </source>
</reference>
<organism evidence="2 3">
    <name type="scientific">Muraenolepis orangiensis</name>
    <name type="common">Patagonian moray cod</name>
    <dbReference type="NCBI Taxonomy" id="630683"/>
    <lineage>
        <taxon>Eukaryota</taxon>
        <taxon>Metazoa</taxon>
        <taxon>Chordata</taxon>
        <taxon>Craniata</taxon>
        <taxon>Vertebrata</taxon>
        <taxon>Euteleostomi</taxon>
        <taxon>Actinopterygii</taxon>
        <taxon>Neopterygii</taxon>
        <taxon>Teleostei</taxon>
        <taxon>Neoteleostei</taxon>
        <taxon>Acanthomorphata</taxon>
        <taxon>Zeiogadaria</taxon>
        <taxon>Gadariae</taxon>
        <taxon>Gadiformes</taxon>
        <taxon>Muraenolepidoidei</taxon>
        <taxon>Muraenolepididae</taxon>
        <taxon>Muraenolepis</taxon>
    </lineage>
</organism>
<sequence>MQTLETDPSPGPEPRGEDCKPGWGGPEAGNRSEILDWIKLRKKHLKFRGTVLMKRQQLRTSLSGVREEEEQIHELAAIYREFEDLTTRQRELGCSEGTRGMSLCGREPTGNDDLLWKREADNQDIKEHIVH</sequence>
<accession>A0A9Q0ELM4</accession>
<dbReference type="AlphaFoldDB" id="A0A9Q0ELM4"/>
<evidence type="ECO:0000256" key="1">
    <source>
        <dbReference type="SAM" id="MobiDB-lite"/>
    </source>
</evidence>
<dbReference type="EMBL" id="JANIIK010000040">
    <property type="protein sequence ID" value="KAJ3607743.1"/>
    <property type="molecule type" value="Genomic_DNA"/>
</dbReference>
<gene>
    <name evidence="2" type="ORF">NHX12_024794</name>
</gene>
<comment type="caution">
    <text evidence="2">The sequence shown here is derived from an EMBL/GenBank/DDBJ whole genome shotgun (WGS) entry which is preliminary data.</text>
</comment>